<dbReference type="GO" id="GO:0008270">
    <property type="term" value="F:zinc ion binding"/>
    <property type="evidence" value="ECO:0007669"/>
    <property type="project" value="UniProtKB-KW"/>
</dbReference>
<dbReference type="OrthoDB" id="139861at2759"/>
<keyword evidence="5" id="KW-1185">Reference proteome</keyword>
<organism evidence="4 5">
    <name type="scientific">Phytophthora megakarya</name>
    <dbReference type="NCBI Taxonomy" id="4795"/>
    <lineage>
        <taxon>Eukaryota</taxon>
        <taxon>Sar</taxon>
        <taxon>Stramenopiles</taxon>
        <taxon>Oomycota</taxon>
        <taxon>Peronosporomycetes</taxon>
        <taxon>Peronosporales</taxon>
        <taxon>Peronosporaceae</taxon>
        <taxon>Phytophthora</taxon>
    </lineage>
</organism>
<feature type="region of interest" description="Disordered" evidence="2">
    <location>
        <begin position="1"/>
        <end position="89"/>
    </location>
</feature>
<sequence>MARTKQVQKTVAVTTSTSTTGTPATAQTPSLEQHQAVMRTTEIQDALNPAVGNESTDTGRRETENEETKQNEPHDENSEAEEKNDRDADNVSSAVGAMGMNTTLNEARSEYGCGGRSSTAGTPTMSELTVALTQMTALMARMDDRMADIGTAVLATVSLQHHNPPVAAADAAAMTTTTTTARTERRSSSQGARQPPGTAMRQESSAAERRVTLQAEGDGDGDGDDDSSSSSSDSSEDSDDGSGRPGRRPSTAPRNHNLQRNRRRTIRDLDLPTFLPTPQTSVSTWIARVELALTGARLSGRGEWTDQELYYILGPKLQESAGRWWIQLDRKLRDRDRTWSTLKTALTNRYGERPDKSMAEWRVGQRRMAPGETYADYAAALRDLCGNNRIKERVLLEQFYRSIDRTTRALVRQYRPKIKTLEAAVEKATEISDPIDNVARGMENIGQAFVTAPNSYTVPANGTTGQMAIIPGVTSAVLDEEEQLALFTNPRGVYNKYTGLSEGPRGWTWDGSIWKPAAKKRAAPAATPSAMKRTPATKPAATDKKANVNMVVVPAEEGYSEEDDDHRVAAAPYAQPPKRRKSAASWQKAATRQAKGVGAQTTLTDSKPPVRSNSQTQCYACHQLGHLAANCPDDEARARNEAYLARRRQTQKQENEKRVT</sequence>
<feature type="region of interest" description="Disordered" evidence="2">
    <location>
        <begin position="166"/>
        <end position="274"/>
    </location>
</feature>
<name>A0A225VD24_9STRA</name>
<dbReference type="EMBL" id="NBNE01005538">
    <property type="protein sequence ID" value="OWZ03411.1"/>
    <property type="molecule type" value="Genomic_DNA"/>
</dbReference>
<proteinExistence type="predicted"/>
<protein>
    <recommendedName>
        <fullName evidence="3">CCHC-type domain-containing protein</fullName>
    </recommendedName>
</protein>
<feature type="compositionally biased region" description="Acidic residues" evidence="2">
    <location>
        <begin position="217"/>
        <end position="227"/>
    </location>
</feature>
<feature type="region of interest" description="Disordered" evidence="2">
    <location>
        <begin position="521"/>
        <end position="543"/>
    </location>
</feature>
<dbReference type="AlphaFoldDB" id="A0A225VD24"/>
<comment type="caution">
    <text evidence="4">The sequence shown here is derived from an EMBL/GenBank/DDBJ whole genome shotgun (WGS) entry which is preliminary data.</text>
</comment>
<accession>A0A225VD24</accession>
<feature type="region of interest" description="Disordered" evidence="2">
    <location>
        <begin position="573"/>
        <end position="613"/>
    </location>
</feature>
<keyword evidence="1" id="KW-0862">Zinc</keyword>
<feature type="compositionally biased region" description="Polar residues" evidence="2">
    <location>
        <begin position="599"/>
        <end position="613"/>
    </location>
</feature>
<dbReference type="Proteomes" id="UP000198211">
    <property type="component" value="Unassembled WGS sequence"/>
</dbReference>
<keyword evidence="1" id="KW-0479">Metal-binding</keyword>
<keyword evidence="1" id="KW-0863">Zinc-finger</keyword>
<reference evidence="5" key="1">
    <citation type="submission" date="2017-03" db="EMBL/GenBank/DDBJ databases">
        <title>Phytopthora megakarya and P. palmivora, two closely related causual agents of cacao black pod achieved similar genome size and gene model numbers by different mechanisms.</title>
        <authorList>
            <person name="Ali S."/>
            <person name="Shao J."/>
            <person name="Larry D.J."/>
            <person name="Kronmiller B."/>
            <person name="Shen D."/>
            <person name="Strem M.D."/>
            <person name="Melnick R.L."/>
            <person name="Guiltinan M.J."/>
            <person name="Tyler B.M."/>
            <person name="Meinhardt L.W."/>
            <person name="Bailey B.A."/>
        </authorList>
    </citation>
    <scope>NUCLEOTIDE SEQUENCE [LARGE SCALE GENOMIC DNA]</scope>
    <source>
        <strain evidence="5">zdho120</strain>
    </source>
</reference>
<evidence type="ECO:0000256" key="2">
    <source>
        <dbReference type="SAM" id="MobiDB-lite"/>
    </source>
</evidence>
<feature type="domain" description="CCHC-type" evidence="3">
    <location>
        <begin position="618"/>
        <end position="633"/>
    </location>
</feature>
<dbReference type="InterPro" id="IPR036875">
    <property type="entry name" value="Znf_CCHC_sf"/>
</dbReference>
<feature type="compositionally biased region" description="Basic and acidic residues" evidence="2">
    <location>
        <begin position="57"/>
        <end position="89"/>
    </location>
</feature>
<evidence type="ECO:0000259" key="3">
    <source>
        <dbReference type="PROSITE" id="PS50158"/>
    </source>
</evidence>
<feature type="compositionally biased region" description="Low complexity" evidence="2">
    <location>
        <begin position="1"/>
        <end position="30"/>
    </location>
</feature>
<feature type="compositionally biased region" description="Low complexity" evidence="2">
    <location>
        <begin position="167"/>
        <end position="181"/>
    </location>
</feature>
<gene>
    <name evidence="4" type="ORF">PHMEG_00024865</name>
</gene>
<dbReference type="InterPro" id="IPR001878">
    <property type="entry name" value="Znf_CCHC"/>
</dbReference>
<dbReference type="SMART" id="SM00343">
    <property type="entry name" value="ZnF_C2HC"/>
    <property type="match status" value="1"/>
</dbReference>
<feature type="compositionally biased region" description="Low complexity" evidence="2">
    <location>
        <begin position="523"/>
        <end position="540"/>
    </location>
</feature>
<dbReference type="Gene3D" id="4.10.60.10">
    <property type="entry name" value="Zinc finger, CCHC-type"/>
    <property type="match status" value="1"/>
</dbReference>
<dbReference type="PROSITE" id="PS50158">
    <property type="entry name" value="ZF_CCHC"/>
    <property type="match status" value="1"/>
</dbReference>
<evidence type="ECO:0000313" key="4">
    <source>
        <dbReference type="EMBL" id="OWZ03411.1"/>
    </source>
</evidence>
<dbReference type="GO" id="GO:0003676">
    <property type="term" value="F:nucleic acid binding"/>
    <property type="evidence" value="ECO:0007669"/>
    <property type="project" value="InterPro"/>
</dbReference>
<evidence type="ECO:0000256" key="1">
    <source>
        <dbReference type="PROSITE-ProRule" id="PRU00047"/>
    </source>
</evidence>
<evidence type="ECO:0000313" key="5">
    <source>
        <dbReference type="Proteomes" id="UP000198211"/>
    </source>
</evidence>
<dbReference type="SUPFAM" id="SSF57756">
    <property type="entry name" value="Retrovirus zinc finger-like domains"/>
    <property type="match status" value="1"/>
</dbReference>